<reference evidence="3 4" key="1">
    <citation type="journal article" date="2021" name="G3 (Bethesda)">
        <title>Improved contiguity of the threespine stickleback genome using long-read sequencing.</title>
        <authorList>
            <person name="Nath S."/>
            <person name="Shaw D.E."/>
            <person name="White M.A."/>
        </authorList>
    </citation>
    <scope>NUCLEOTIDE SEQUENCE [LARGE SCALE GENOMIC DNA]</scope>
    <source>
        <strain evidence="3 4">Lake Benthic</strain>
    </source>
</reference>
<evidence type="ECO:0000259" key="2">
    <source>
        <dbReference type="SMART" id="SM00084"/>
    </source>
</evidence>
<protein>
    <recommendedName>
        <fullName evidence="2">Neuromedin U C-terminal domain-containing protein</fullName>
    </recommendedName>
</protein>
<dbReference type="Pfam" id="PF02070">
    <property type="entry name" value="NMU"/>
    <property type="match status" value="1"/>
</dbReference>
<dbReference type="PANTHER" id="PTHR15390">
    <property type="entry name" value="NEUROMEDIN-U"/>
    <property type="match status" value="1"/>
</dbReference>
<dbReference type="SMART" id="SM00084">
    <property type="entry name" value="NMU"/>
    <property type="match status" value="1"/>
</dbReference>
<feature type="region of interest" description="Disordered" evidence="1">
    <location>
        <begin position="1"/>
        <end position="51"/>
    </location>
</feature>
<dbReference type="Proteomes" id="UP000007635">
    <property type="component" value="Chromosome VIII"/>
</dbReference>
<organism evidence="3 4">
    <name type="scientific">Gasterosteus aculeatus aculeatus</name>
    <name type="common">three-spined stickleback</name>
    <dbReference type="NCBI Taxonomy" id="481459"/>
    <lineage>
        <taxon>Eukaryota</taxon>
        <taxon>Metazoa</taxon>
        <taxon>Chordata</taxon>
        <taxon>Craniata</taxon>
        <taxon>Vertebrata</taxon>
        <taxon>Euteleostomi</taxon>
        <taxon>Actinopterygii</taxon>
        <taxon>Neopterygii</taxon>
        <taxon>Teleostei</taxon>
        <taxon>Neoteleostei</taxon>
        <taxon>Acanthomorphata</taxon>
        <taxon>Eupercaria</taxon>
        <taxon>Perciformes</taxon>
        <taxon>Cottioidei</taxon>
        <taxon>Gasterosteales</taxon>
        <taxon>Gasterosteidae</taxon>
        <taxon>Gasterosteus</taxon>
    </lineage>
</organism>
<dbReference type="GO" id="GO:0006940">
    <property type="term" value="P:regulation of smooth muscle contraction"/>
    <property type="evidence" value="ECO:0007669"/>
    <property type="project" value="InterPro"/>
</dbReference>
<dbReference type="PANTHER" id="PTHR15390:SF0">
    <property type="entry name" value="NEUROMEDIN-U"/>
    <property type="match status" value="1"/>
</dbReference>
<dbReference type="InterPro" id="IPR008200">
    <property type="entry name" value="NMU_C"/>
</dbReference>
<name>A0AAQ4NV11_GASAC</name>
<evidence type="ECO:0000313" key="4">
    <source>
        <dbReference type="Proteomes" id="UP000007635"/>
    </source>
</evidence>
<dbReference type="AlphaFoldDB" id="A0AAQ4NV11"/>
<dbReference type="Ensembl" id="ENSGACT00000038982.1">
    <property type="protein sequence ID" value="ENSGACP00000030286.1"/>
    <property type="gene ID" value="ENSGACG00000025493.1"/>
</dbReference>
<dbReference type="GO" id="GO:0042922">
    <property type="term" value="F:neuromedin U receptor binding"/>
    <property type="evidence" value="ECO:0007669"/>
    <property type="project" value="InterPro"/>
</dbReference>
<sequence>MSWKLSEEPEVKQAQEEEVNKRPEEETKEESQRTRRLEDKDLKIKREREREEEMRTFQSQVMRRGASSCLTSLLNAASVSFTALMILSVPLCRGAPAELHRPPTEQRKLLSQVDAVCSSYFSAGHKFWASDVLGELCVSMLVQKSKELMLQELSKRAEVQGPGGVQSRGYFLYRPRNGRRSLEYQ</sequence>
<evidence type="ECO:0000313" key="3">
    <source>
        <dbReference type="Ensembl" id="ENSGACP00000030286.1"/>
    </source>
</evidence>
<reference evidence="3" key="3">
    <citation type="submission" date="2025-09" db="UniProtKB">
        <authorList>
            <consortium name="Ensembl"/>
        </authorList>
    </citation>
    <scope>IDENTIFICATION</scope>
</reference>
<dbReference type="InterPro" id="IPR042384">
    <property type="entry name" value="NMU"/>
</dbReference>
<reference evidence="3" key="2">
    <citation type="submission" date="2025-08" db="UniProtKB">
        <authorList>
            <consortium name="Ensembl"/>
        </authorList>
    </citation>
    <scope>IDENTIFICATION</scope>
</reference>
<dbReference type="GeneTree" id="ENSGT00940000176973"/>
<evidence type="ECO:0000256" key="1">
    <source>
        <dbReference type="SAM" id="MobiDB-lite"/>
    </source>
</evidence>
<feature type="domain" description="Neuromedin U C-terminal" evidence="2">
    <location>
        <begin position="153"/>
        <end position="177"/>
    </location>
</feature>
<keyword evidence="4" id="KW-1185">Reference proteome</keyword>
<proteinExistence type="predicted"/>
<accession>A0AAQ4NV11</accession>